<dbReference type="EMBL" id="FOJU01000001">
    <property type="protein sequence ID" value="SFA68998.1"/>
    <property type="molecule type" value="Genomic_DNA"/>
</dbReference>
<keyword evidence="2" id="KW-0812">Transmembrane</keyword>
<keyword evidence="2" id="KW-0472">Membrane</keyword>
<evidence type="ECO:0000313" key="3">
    <source>
        <dbReference type="EMBL" id="SFA68998.1"/>
    </source>
</evidence>
<dbReference type="OrthoDB" id="9795505at2"/>
<protein>
    <submittedName>
        <fullName evidence="3">Uncharacterized protein</fullName>
    </submittedName>
</protein>
<keyword evidence="2" id="KW-1133">Transmembrane helix</keyword>
<organism evidence="3 4">
    <name type="scientific">Poseidonocella pacifica</name>
    <dbReference type="NCBI Taxonomy" id="871651"/>
    <lineage>
        <taxon>Bacteria</taxon>
        <taxon>Pseudomonadati</taxon>
        <taxon>Pseudomonadota</taxon>
        <taxon>Alphaproteobacteria</taxon>
        <taxon>Rhodobacterales</taxon>
        <taxon>Roseobacteraceae</taxon>
        <taxon>Poseidonocella</taxon>
    </lineage>
</organism>
<keyword evidence="1" id="KW-0175">Coiled coil</keyword>
<gene>
    <name evidence="3" type="ORF">SAMN05421688_0072</name>
</gene>
<evidence type="ECO:0000256" key="1">
    <source>
        <dbReference type="SAM" id="Coils"/>
    </source>
</evidence>
<dbReference type="AlphaFoldDB" id="A0A1I0UY71"/>
<proteinExistence type="predicted"/>
<feature type="coiled-coil region" evidence="1">
    <location>
        <begin position="5"/>
        <end position="62"/>
    </location>
</feature>
<accession>A0A1I0UY71</accession>
<reference evidence="3 4" key="1">
    <citation type="submission" date="2016-10" db="EMBL/GenBank/DDBJ databases">
        <authorList>
            <person name="de Groot N.N."/>
        </authorList>
    </citation>
    <scope>NUCLEOTIDE SEQUENCE [LARGE SCALE GENOMIC DNA]</scope>
    <source>
        <strain evidence="3 4">DSM 29316</strain>
    </source>
</reference>
<dbReference type="STRING" id="871651.SAMN05421688_0072"/>
<sequence length="192" mass="22450">MSDKVSNLVERIHALQDELEEEFGRRRSAFEYRLESGRVVFEKEVRQRHKALQQRLSSYLAQARPLVVLTAPVIYSVIVPLVLLDIFVTVYQAICFPVYRIEKVRRAEYISLDRRHLAYLNGLEKLNCAYCGYGNGLLAYAREIAARTEQYWCPIKHAKHMAGRHSHYPDFVEYGDAHGYQNRKQELRKSSD</sequence>
<evidence type="ECO:0000313" key="4">
    <source>
        <dbReference type="Proteomes" id="UP000198796"/>
    </source>
</evidence>
<feature type="transmembrane region" description="Helical" evidence="2">
    <location>
        <begin position="73"/>
        <end position="99"/>
    </location>
</feature>
<dbReference type="RefSeq" id="WP_092059523.1">
    <property type="nucleotide sequence ID" value="NZ_FOJU01000001.1"/>
</dbReference>
<evidence type="ECO:0000256" key="2">
    <source>
        <dbReference type="SAM" id="Phobius"/>
    </source>
</evidence>
<keyword evidence="4" id="KW-1185">Reference proteome</keyword>
<name>A0A1I0UY71_9RHOB</name>
<dbReference type="Proteomes" id="UP000198796">
    <property type="component" value="Unassembled WGS sequence"/>
</dbReference>